<keyword evidence="5 7" id="KW-1133">Transmembrane helix</keyword>
<reference evidence="9 10" key="1">
    <citation type="submission" date="2021-01" db="EMBL/GenBank/DDBJ databases">
        <title>Whole genome shotgun sequence of Actinoplanes durhamensis NBRC 14914.</title>
        <authorList>
            <person name="Komaki H."/>
            <person name="Tamura T."/>
        </authorList>
    </citation>
    <scope>NUCLEOTIDE SEQUENCE [LARGE SCALE GENOMIC DNA]</scope>
    <source>
        <strain evidence="9 10">NBRC 14914</strain>
    </source>
</reference>
<comment type="caution">
    <text evidence="9">The sequence shown here is derived from an EMBL/GenBank/DDBJ whole genome shotgun (WGS) entry which is preliminary data.</text>
</comment>
<accession>A0ABQ3Z9N8</accession>
<gene>
    <name evidence="9" type="ORF">Adu01nite_78820</name>
</gene>
<keyword evidence="4 7" id="KW-0812">Transmembrane</keyword>
<evidence type="ECO:0000259" key="8">
    <source>
        <dbReference type="PROSITE" id="PS50850"/>
    </source>
</evidence>
<evidence type="ECO:0000256" key="5">
    <source>
        <dbReference type="ARBA" id="ARBA00022989"/>
    </source>
</evidence>
<feature type="transmembrane region" description="Helical" evidence="7">
    <location>
        <begin position="351"/>
        <end position="373"/>
    </location>
</feature>
<feature type="transmembrane region" description="Helical" evidence="7">
    <location>
        <begin position="379"/>
        <end position="398"/>
    </location>
</feature>
<comment type="subcellular location">
    <subcellularLocation>
        <location evidence="1">Cell membrane</location>
        <topology evidence="1">Multi-pass membrane protein</topology>
    </subcellularLocation>
</comment>
<keyword evidence="3" id="KW-1003">Cell membrane</keyword>
<evidence type="ECO:0000256" key="6">
    <source>
        <dbReference type="ARBA" id="ARBA00023136"/>
    </source>
</evidence>
<feature type="transmembrane region" description="Helical" evidence="7">
    <location>
        <begin position="165"/>
        <end position="193"/>
    </location>
</feature>
<dbReference type="RefSeq" id="WP_203734386.1">
    <property type="nucleotide sequence ID" value="NZ_BAAATX010000020.1"/>
</dbReference>
<organism evidence="9 10">
    <name type="scientific">Paractinoplanes durhamensis</name>
    <dbReference type="NCBI Taxonomy" id="113563"/>
    <lineage>
        <taxon>Bacteria</taxon>
        <taxon>Bacillati</taxon>
        <taxon>Actinomycetota</taxon>
        <taxon>Actinomycetes</taxon>
        <taxon>Micromonosporales</taxon>
        <taxon>Micromonosporaceae</taxon>
        <taxon>Paractinoplanes</taxon>
    </lineage>
</organism>
<keyword evidence="10" id="KW-1185">Reference proteome</keyword>
<name>A0ABQ3Z9N8_9ACTN</name>
<evidence type="ECO:0000256" key="2">
    <source>
        <dbReference type="ARBA" id="ARBA00022448"/>
    </source>
</evidence>
<feature type="transmembrane region" description="Helical" evidence="7">
    <location>
        <begin position="321"/>
        <end position="339"/>
    </location>
</feature>
<dbReference type="EMBL" id="BOML01000064">
    <property type="protein sequence ID" value="GIE06532.1"/>
    <property type="molecule type" value="Genomic_DNA"/>
</dbReference>
<sequence length="408" mass="42785">MTTTVAERVLPARLGSPFRWLLASSWVTNLGDGIAVAAGPLLVAALTDDPFLISMASLLRWLPPLLFGLHAGVLSDRHDRRRIVLIGDGSRVIVLAVMIALLATDRLTAAGALIALGLLATAEVYADNTGSTLTPMLVHRDDLALANARMQFGFLTLNQLAGPPIGAALFAIGYVWPFAGQAVLVLAGVLLVARVRLPAGVARSGSAGSALRDIREGLAWTVRHPAVRTLVLTILIFNVTFGAAWSVLVLYAADRLGLGPTGFGLLTTVSAVGGLLGTGLYGWITARVSLGNVMRIGLIIETLTHLILAATTSPWVAMPVFFVFGAHAFVWGTTSVTVRQRAVPAELQGRVSSVNTIGVFGGLVIGSAFGGLLATHWGVAAPFWFAGIGSAIFLVMLWPQLTRIAHSG</sequence>
<keyword evidence="6 7" id="KW-0472">Membrane</keyword>
<dbReference type="Gene3D" id="1.20.1250.20">
    <property type="entry name" value="MFS general substrate transporter like domains"/>
    <property type="match status" value="1"/>
</dbReference>
<dbReference type="PANTHER" id="PTHR23513:SF6">
    <property type="entry name" value="MAJOR FACILITATOR SUPERFAMILY ASSOCIATED DOMAIN-CONTAINING PROTEIN"/>
    <property type="match status" value="1"/>
</dbReference>
<keyword evidence="2" id="KW-0813">Transport</keyword>
<dbReference type="PANTHER" id="PTHR23513">
    <property type="entry name" value="INTEGRAL MEMBRANE EFFLUX PROTEIN-RELATED"/>
    <property type="match status" value="1"/>
</dbReference>
<feature type="transmembrane region" description="Helical" evidence="7">
    <location>
        <begin position="51"/>
        <end position="71"/>
    </location>
</feature>
<feature type="transmembrane region" description="Helical" evidence="7">
    <location>
        <begin position="92"/>
        <end position="120"/>
    </location>
</feature>
<dbReference type="InterPro" id="IPR036259">
    <property type="entry name" value="MFS_trans_sf"/>
</dbReference>
<feature type="transmembrane region" description="Helical" evidence="7">
    <location>
        <begin position="230"/>
        <end position="251"/>
    </location>
</feature>
<evidence type="ECO:0000256" key="1">
    <source>
        <dbReference type="ARBA" id="ARBA00004651"/>
    </source>
</evidence>
<dbReference type="PROSITE" id="PS50850">
    <property type="entry name" value="MFS"/>
    <property type="match status" value="1"/>
</dbReference>
<evidence type="ECO:0000313" key="10">
    <source>
        <dbReference type="Proteomes" id="UP000637628"/>
    </source>
</evidence>
<feature type="transmembrane region" description="Helical" evidence="7">
    <location>
        <begin position="263"/>
        <end position="284"/>
    </location>
</feature>
<evidence type="ECO:0000256" key="3">
    <source>
        <dbReference type="ARBA" id="ARBA00022475"/>
    </source>
</evidence>
<dbReference type="InterPro" id="IPR010290">
    <property type="entry name" value="TM_effector"/>
</dbReference>
<feature type="transmembrane region" description="Helical" evidence="7">
    <location>
        <begin position="20"/>
        <end position="45"/>
    </location>
</feature>
<proteinExistence type="predicted"/>
<dbReference type="Proteomes" id="UP000637628">
    <property type="component" value="Unassembled WGS sequence"/>
</dbReference>
<dbReference type="InterPro" id="IPR020846">
    <property type="entry name" value="MFS_dom"/>
</dbReference>
<protein>
    <submittedName>
        <fullName evidence="9">MFS transporter</fullName>
    </submittedName>
</protein>
<evidence type="ECO:0000256" key="4">
    <source>
        <dbReference type="ARBA" id="ARBA00022692"/>
    </source>
</evidence>
<evidence type="ECO:0000313" key="9">
    <source>
        <dbReference type="EMBL" id="GIE06532.1"/>
    </source>
</evidence>
<dbReference type="CDD" id="cd06173">
    <property type="entry name" value="MFS_MefA_like"/>
    <property type="match status" value="1"/>
</dbReference>
<feature type="domain" description="Major facilitator superfamily (MFS) profile" evidence="8">
    <location>
        <begin position="226"/>
        <end position="408"/>
    </location>
</feature>
<dbReference type="Pfam" id="PF05977">
    <property type="entry name" value="MFS_3"/>
    <property type="match status" value="1"/>
</dbReference>
<feature type="transmembrane region" description="Helical" evidence="7">
    <location>
        <begin position="296"/>
        <end position="315"/>
    </location>
</feature>
<evidence type="ECO:0000256" key="7">
    <source>
        <dbReference type="SAM" id="Phobius"/>
    </source>
</evidence>
<dbReference type="SUPFAM" id="SSF103473">
    <property type="entry name" value="MFS general substrate transporter"/>
    <property type="match status" value="1"/>
</dbReference>